<gene>
    <name evidence="1" type="ORF">ZT3D7_G3954</name>
</gene>
<proteinExistence type="predicted"/>
<organism evidence="1 2">
    <name type="scientific">Zymoseptoria tritici (strain ST99CH_3D7)</name>
    <dbReference type="NCBI Taxonomy" id="1276538"/>
    <lineage>
        <taxon>Eukaryota</taxon>
        <taxon>Fungi</taxon>
        <taxon>Dikarya</taxon>
        <taxon>Ascomycota</taxon>
        <taxon>Pezizomycotina</taxon>
        <taxon>Dothideomycetes</taxon>
        <taxon>Dothideomycetidae</taxon>
        <taxon>Mycosphaerellales</taxon>
        <taxon>Mycosphaerellaceae</taxon>
        <taxon>Zymoseptoria</taxon>
    </lineage>
</organism>
<evidence type="ECO:0000313" key="2">
    <source>
        <dbReference type="Proteomes" id="UP000215127"/>
    </source>
</evidence>
<reference evidence="1 2" key="1">
    <citation type="submission" date="2016-06" db="EMBL/GenBank/DDBJ databases">
        <authorList>
            <person name="Kjaerup R.B."/>
            <person name="Dalgaard T.S."/>
            <person name="Juul-Madsen H.R."/>
        </authorList>
    </citation>
    <scope>NUCLEOTIDE SEQUENCE [LARGE SCALE GENOMIC DNA]</scope>
</reference>
<dbReference type="EMBL" id="LT853694">
    <property type="protein sequence ID" value="SMQ48804.1"/>
    <property type="molecule type" value="Genomic_DNA"/>
</dbReference>
<name>A0A1X7RMY6_ZYMT9</name>
<dbReference type="AlphaFoldDB" id="A0A1X7RMY6"/>
<sequence length="70" mass="8356">MHREARNGTPIPIRVRFRRLADTQTWTRSNPTSHVRQAPFNIMSLFVSEHKAVLPWLELLEHQVLARRRE</sequence>
<accession>A0A1X7RMY6</accession>
<dbReference type="Proteomes" id="UP000215127">
    <property type="component" value="Chromosome 3"/>
</dbReference>
<keyword evidence="2" id="KW-1185">Reference proteome</keyword>
<evidence type="ECO:0000313" key="1">
    <source>
        <dbReference type="EMBL" id="SMQ48804.1"/>
    </source>
</evidence>
<protein>
    <submittedName>
        <fullName evidence="1">Uncharacterized protein</fullName>
    </submittedName>
</protein>